<dbReference type="KEGG" id="rmar:GBA65_17935"/>
<dbReference type="EMBL" id="CP045121">
    <property type="protein sequence ID" value="QIN80089.1"/>
    <property type="molecule type" value="Genomic_DNA"/>
</dbReference>
<evidence type="ECO:0000256" key="1">
    <source>
        <dbReference type="ARBA" id="ARBA00037217"/>
    </source>
</evidence>
<evidence type="ECO:0000256" key="2">
    <source>
        <dbReference type="ARBA" id="ARBA00038825"/>
    </source>
</evidence>
<dbReference type="AlphaFoldDB" id="A0A6G8Q0R8"/>
<dbReference type="Pfam" id="PF01593">
    <property type="entry name" value="Amino_oxidase"/>
    <property type="match status" value="1"/>
</dbReference>
<dbReference type="InterPro" id="IPR002937">
    <property type="entry name" value="Amino_oxidase"/>
</dbReference>
<reference evidence="5 6" key="1">
    <citation type="submission" date="2019-10" db="EMBL/GenBank/DDBJ databases">
        <title>Rubrobacter sp nov SCSIO 52915 isolated from a deep-sea sediment in the South China Sea.</title>
        <authorList>
            <person name="Chen R.W."/>
        </authorList>
    </citation>
    <scope>NUCLEOTIDE SEQUENCE [LARGE SCALE GENOMIC DNA]</scope>
    <source>
        <strain evidence="5 6">SCSIO 52915</strain>
    </source>
</reference>
<dbReference type="PANTHER" id="PTHR10668:SF105">
    <property type="entry name" value="DEHYDROGENASE-RELATED"/>
    <property type="match status" value="1"/>
</dbReference>
<dbReference type="InterPro" id="IPR036188">
    <property type="entry name" value="FAD/NAD-bd_sf"/>
</dbReference>
<dbReference type="SUPFAM" id="SSF51905">
    <property type="entry name" value="FAD/NAD(P)-binding domain"/>
    <property type="match status" value="1"/>
</dbReference>
<dbReference type="GO" id="GO:0016491">
    <property type="term" value="F:oxidoreductase activity"/>
    <property type="evidence" value="ECO:0007669"/>
    <property type="project" value="InterPro"/>
</dbReference>
<comment type="function">
    <text evidence="1">Probable oxidoreductase that may play a role as regulator of mitochondrial function.</text>
</comment>
<sequence>MAEYDAVLVGSGINSLVAGAMLARGGWSVCVLERNDYLGGAIKTAEITQPGFRHDVFSGWHPLFVGSAAYAELGEDLRAQGLEYLNTTLPTGSVYPDGESAFLSTSQEDNVAELDRFADGDGAAWERVVSEFMPNADVAFGVMGTELWSPAGLRLALGAYRRMGARGALEFVGSGLSTCRDWLSDNFRSPRAHGLLAPWVLHTGLGPDAAASGFMTQVIAVALQMGGMPVPRGGGARLVDALVAVIRKNGGRCETGADVGKVLVSGGRAVGVLLRGGEAVMASGAVICNVTPTQLYTRLLEDGDVPSGLVRQARRFRYGRAGMQIHMALSEPPRWDGDERLGHAPMVHVTPGLDGVSRAVNEADRGLLPAEATVVCGQPLAVDPSRAPEGKGLLWIQLQELPSRPKGDAAGEIEIGDGVWTESLRERYADRIQSRLARHVPNLESALLERVVLSPADLQEANINLVGGDPYSGSLTLDQNFLWRPLAGQPSHRTPIAGLYHVGASTHPGPGLGGVSGTLVAKELLLPPIARRLLQRVPLAERVMRPRASGTARAPRGRA</sequence>
<evidence type="ECO:0000313" key="6">
    <source>
        <dbReference type="Proteomes" id="UP000502706"/>
    </source>
</evidence>
<evidence type="ECO:0000259" key="4">
    <source>
        <dbReference type="Pfam" id="PF01593"/>
    </source>
</evidence>
<proteinExistence type="predicted"/>
<accession>A0A6G8Q0R8</accession>
<protein>
    <recommendedName>
        <fullName evidence="3">Pyridine nucleotide-disulfide oxidoreductase domain-containing protein 2</fullName>
    </recommendedName>
</protein>
<evidence type="ECO:0000256" key="3">
    <source>
        <dbReference type="ARBA" id="ARBA00040298"/>
    </source>
</evidence>
<dbReference type="PANTHER" id="PTHR10668">
    <property type="entry name" value="PHYTOENE DEHYDROGENASE"/>
    <property type="match status" value="1"/>
</dbReference>
<organism evidence="5 6">
    <name type="scientific">Rubrobacter marinus</name>
    <dbReference type="NCBI Taxonomy" id="2653852"/>
    <lineage>
        <taxon>Bacteria</taxon>
        <taxon>Bacillati</taxon>
        <taxon>Actinomycetota</taxon>
        <taxon>Rubrobacteria</taxon>
        <taxon>Rubrobacterales</taxon>
        <taxon>Rubrobacteraceae</taxon>
        <taxon>Rubrobacter</taxon>
    </lineage>
</organism>
<name>A0A6G8Q0R8_9ACTN</name>
<comment type="subunit">
    <text evidence="2">Interacts with COX5B; this interaction may contribute to localize PYROXD2 to the inner face of the inner mitochondrial membrane.</text>
</comment>
<keyword evidence="6" id="KW-1185">Reference proteome</keyword>
<dbReference type="Proteomes" id="UP000502706">
    <property type="component" value="Chromosome"/>
</dbReference>
<feature type="domain" description="Amine oxidase" evidence="4">
    <location>
        <begin position="16"/>
        <end position="399"/>
    </location>
</feature>
<evidence type="ECO:0000313" key="5">
    <source>
        <dbReference type="EMBL" id="QIN80089.1"/>
    </source>
</evidence>
<dbReference type="RefSeq" id="WP_166397765.1">
    <property type="nucleotide sequence ID" value="NZ_CP045121.1"/>
</dbReference>
<dbReference type="Gene3D" id="3.50.50.60">
    <property type="entry name" value="FAD/NAD(P)-binding domain"/>
    <property type="match status" value="2"/>
</dbReference>
<gene>
    <name evidence="5" type="ORF">GBA65_17935</name>
</gene>